<organism evidence="7 8">
    <name type="scientific">Rhodovulum sulfidophilum</name>
    <name type="common">Rhodobacter sulfidophilus</name>
    <dbReference type="NCBI Taxonomy" id="35806"/>
    <lineage>
        <taxon>Bacteria</taxon>
        <taxon>Pseudomonadati</taxon>
        <taxon>Pseudomonadota</taxon>
        <taxon>Alphaproteobacteria</taxon>
        <taxon>Rhodobacterales</taxon>
        <taxon>Paracoccaceae</taxon>
        <taxon>Rhodovulum</taxon>
    </lineage>
</organism>
<dbReference type="AlphaFoldDB" id="A0A2W5Q7B3"/>
<accession>A0A2W5Q7B3</accession>
<dbReference type="GO" id="GO:0015658">
    <property type="term" value="F:branched-chain amino acid transmembrane transporter activity"/>
    <property type="evidence" value="ECO:0007669"/>
    <property type="project" value="InterPro"/>
</dbReference>
<dbReference type="CDD" id="cd06581">
    <property type="entry name" value="TM_PBP1_LivM_like"/>
    <property type="match status" value="1"/>
</dbReference>
<keyword evidence="3 6" id="KW-0812">Transmembrane</keyword>
<evidence type="ECO:0000256" key="2">
    <source>
        <dbReference type="ARBA" id="ARBA00022475"/>
    </source>
</evidence>
<sequence length="325" mass="34642">MAQIDTSPTAAAQPPARSGAGRFLLVFAPLAALLLIGVPLLLGGMPYWLNVVTNACLLSFGSLGVWLTFSIGRVNIAQGAFALIGGYTVGLLTTALGLSFWVALPLAGLFAAVIGFVIGWPLLRLRGIYFAMVTLSLTEAVRLVFLNIGNLGGAGSVTNIPTPPGIDSPMDFYLFAAVLLLVGYAGIWRLQESRIGGVFRSMRQNEELASSIGIDVALYRAMAFTICCFMGGIAGGAFASLQQNVYPQTYTVSDSINFMLYCFLGGLEFVLGPIVGTFALVIAFELLRAIQEYQALLYGILMIVVMLFLPNGLLSLRRLFGGRDA</sequence>
<dbReference type="PANTHER" id="PTHR30482:SF20">
    <property type="entry name" value="HIGH-AFFINITY BRANCHED-CHAIN AMINO ACID TRANSPORT SYSTEM PERMEASE PROTEIN LIVM"/>
    <property type="match status" value="1"/>
</dbReference>
<feature type="transmembrane region" description="Helical" evidence="6">
    <location>
        <begin position="48"/>
        <end position="69"/>
    </location>
</feature>
<dbReference type="Proteomes" id="UP000249185">
    <property type="component" value="Unassembled WGS sequence"/>
</dbReference>
<feature type="transmembrane region" description="Helical" evidence="6">
    <location>
        <begin position="172"/>
        <end position="191"/>
    </location>
</feature>
<evidence type="ECO:0000256" key="4">
    <source>
        <dbReference type="ARBA" id="ARBA00022989"/>
    </source>
</evidence>
<gene>
    <name evidence="7" type="ORF">DI556_17555</name>
</gene>
<evidence type="ECO:0000256" key="5">
    <source>
        <dbReference type="ARBA" id="ARBA00023136"/>
    </source>
</evidence>
<feature type="transmembrane region" description="Helical" evidence="6">
    <location>
        <begin position="212"/>
        <end position="238"/>
    </location>
</feature>
<dbReference type="GO" id="GO:0005886">
    <property type="term" value="C:plasma membrane"/>
    <property type="evidence" value="ECO:0007669"/>
    <property type="project" value="UniProtKB-SubCell"/>
</dbReference>
<dbReference type="EMBL" id="QFPW01000017">
    <property type="protein sequence ID" value="PZQ47280.1"/>
    <property type="molecule type" value="Genomic_DNA"/>
</dbReference>
<dbReference type="InterPro" id="IPR043428">
    <property type="entry name" value="LivM-like"/>
</dbReference>
<comment type="subcellular location">
    <subcellularLocation>
        <location evidence="1">Cell membrane</location>
        <topology evidence="1">Multi-pass membrane protein</topology>
    </subcellularLocation>
</comment>
<reference evidence="7 8" key="1">
    <citation type="submission" date="2017-08" db="EMBL/GenBank/DDBJ databases">
        <title>Infants hospitalized years apart are colonized by the same room-sourced microbial strains.</title>
        <authorList>
            <person name="Brooks B."/>
            <person name="Olm M.R."/>
            <person name="Firek B.A."/>
            <person name="Baker R."/>
            <person name="Thomas B.C."/>
            <person name="Morowitz M.J."/>
            <person name="Banfield J.F."/>
        </authorList>
    </citation>
    <scope>NUCLEOTIDE SEQUENCE [LARGE SCALE GENOMIC DNA]</scope>
    <source>
        <strain evidence="7">S2_005_002_R2_34</strain>
    </source>
</reference>
<dbReference type="PANTHER" id="PTHR30482">
    <property type="entry name" value="HIGH-AFFINITY BRANCHED-CHAIN AMINO ACID TRANSPORT SYSTEM PERMEASE"/>
    <property type="match status" value="1"/>
</dbReference>
<feature type="transmembrane region" description="Helical" evidence="6">
    <location>
        <begin position="258"/>
        <end position="283"/>
    </location>
</feature>
<evidence type="ECO:0000256" key="1">
    <source>
        <dbReference type="ARBA" id="ARBA00004651"/>
    </source>
</evidence>
<feature type="transmembrane region" description="Helical" evidence="6">
    <location>
        <begin position="102"/>
        <end position="123"/>
    </location>
</feature>
<comment type="caution">
    <text evidence="7">The sequence shown here is derived from an EMBL/GenBank/DDBJ whole genome shotgun (WGS) entry which is preliminary data.</text>
</comment>
<evidence type="ECO:0000313" key="8">
    <source>
        <dbReference type="Proteomes" id="UP000249185"/>
    </source>
</evidence>
<feature type="transmembrane region" description="Helical" evidence="6">
    <location>
        <begin position="76"/>
        <end position="96"/>
    </location>
</feature>
<proteinExistence type="predicted"/>
<dbReference type="Pfam" id="PF02653">
    <property type="entry name" value="BPD_transp_2"/>
    <property type="match status" value="1"/>
</dbReference>
<evidence type="ECO:0000256" key="3">
    <source>
        <dbReference type="ARBA" id="ARBA00022692"/>
    </source>
</evidence>
<keyword evidence="2" id="KW-1003">Cell membrane</keyword>
<name>A0A2W5Q7B3_RHOSU</name>
<feature type="transmembrane region" description="Helical" evidence="6">
    <location>
        <begin position="23"/>
        <end position="42"/>
    </location>
</feature>
<evidence type="ECO:0000256" key="6">
    <source>
        <dbReference type="SAM" id="Phobius"/>
    </source>
</evidence>
<feature type="transmembrane region" description="Helical" evidence="6">
    <location>
        <begin position="295"/>
        <end position="314"/>
    </location>
</feature>
<evidence type="ECO:0000313" key="7">
    <source>
        <dbReference type="EMBL" id="PZQ47280.1"/>
    </source>
</evidence>
<dbReference type="InterPro" id="IPR001851">
    <property type="entry name" value="ABC_transp_permease"/>
</dbReference>
<keyword evidence="4 6" id="KW-1133">Transmembrane helix</keyword>
<keyword evidence="5 6" id="KW-0472">Membrane</keyword>
<protein>
    <submittedName>
        <fullName evidence="7">Branched-chain amino acid ABC transporter permease</fullName>
    </submittedName>
</protein>